<sequence length="63" mass="7310">MLLFKKRLTFRPDRPLEPFTIPARAALISGGCELRLAWRIQPSGFLYEAHTETVPIRAENLHY</sequence>
<name>A0A286RHN8_9BACT</name>
<protein>
    <submittedName>
        <fullName evidence="1">Uncharacterized protein</fullName>
    </submittedName>
</protein>
<gene>
    <name evidence="1" type="ORF">THTE_2850</name>
</gene>
<evidence type="ECO:0000313" key="1">
    <source>
        <dbReference type="EMBL" id="ASV75452.1"/>
    </source>
</evidence>
<accession>A0A286RHN8</accession>
<dbReference type="Proteomes" id="UP000215086">
    <property type="component" value="Chromosome"/>
</dbReference>
<dbReference type="AlphaFoldDB" id="A0A286RHN8"/>
<reference evidence="1 2" key="1">
    <citation type="journal article" name="Front. Microbiol.">
        <title>Sugar Metabolism of the First Thermophilic Planctomycete Thermogutta terrifontis: Comparative Genomic and Transcriptomic Approaches.</title>
        <authorList>
            <person name="Elcheninov A.G."/>
            <person name="Menzel P."/>
            <person name="Gudbergsdottir S.R."/>
            <person name="Slesarev A.I."/>
            <person name="Kadnikov V.V."/>
            <person name="Krogh A."/>
            <person name="Bonch-Osmolovskaya E.A."/>
            <person name="Peng X."/>
            <person name="Kublanov I.V."/>
        </authorList>
    </citation>
    <scope>NUCLEOTIDE SEQUENCE [LARGE SCALE GENOMIC DNA]</scope>
    <source>
        <strain evidence="1 2">R1</strain>
    </source>
</reference>
<dbReference type="KEGG" id="ttf:THTE_2850"/>
<dbReference type="EMBL" id="CP018477">
    <property type="protein sequence ID" value="ASV75452.1"/>
    <property type="molecule type" value="Genomic_DNA"/>
</dbReference>
<proteinExistence type="predicted"/>
<organism evidence="1 2">
    <name type="scientific">Thermogutta terrifontis</name>
    <dbReference type="NCBI Taxonomy" id="1331910"/>
    <lineage>
        <taxon>Bacteria</taxon>
        <taxon>Pseudomonadati</taxon>
        <taxon>Planctomycetota</taxon>
        <taxon>Planctomycetia</taxon>
        <taxon>Pirellulales</taxon>
        <taxon>Thermoguttaceae</taxon>
        <taxon>Thermogutta</taxon>
    </lineage>
</organism>
<evidence type="ECO:0000313" key="2">
    <source>
        <dbReference type="Proteomes" id="UP000215086"/>
    </source>
</evidence>
<keyword evidence="2" id="KW-1185">Reference proteome</keyword>